<name>A0ABQ2BDR6_9MICO</name>
<keyword evidence="3" id="KW-1185">Reference proteome</keyword>
<dbReference type="EMBL" id="BMDG01000016">
    <property type="protein sequence ID" value="GGI11750.1"/>
    <property type="molecule type" value="Genomic_DNA"/>
</dbReference>
<dbReference type="InterPro" id="IPR031165">
    <property type="entry name" value="GNAT_YJDJ"/>
</dbReference>
<dbReference type="PANTHER" id="PTHR31435">
    <property type="entry name" value="PROTEIN NATD1"/>
    <property type="match status" value="1"/>
</dbReference>
<accession>A0ABQ2BDR6</accession>
<dbReference type="InterPro" id="IPR045057">
    <property type="entry name" value="Gcn5-rel_NAT"/>
</dbReference>
<evidence type="ECO:0000259" key="1">
    <source>
        <dbReference type="PROSITE" id="PS51729"/>
    </source>
</evidence>
<dbReference type="InterPro" id="IPR016181">
    <property type="entry name" value="Acyl_CoA_acyltransferase"/>
</dbReference>
<gene>
    <name evidence="2" type="ORF">GCM10007368_37750</name>
</gene>
<dbReference type="Pfam" id="PF14542">
    <property type="entry name" value="Acetyltransf_CG"/>
    <property type="match status" value="1"/>
</dbReference>
<dbReference type="PANTHER" id="PTHR31435:SF10">
    <property type="entry name" value="BSR4717 PROTEIN"/>
    <property type="match status" value="1"/>
</dbReference>
<evidence type="ECO:0000313" key="3">
    <source>
        <dbReference type="Proteomes" id="UP000632535"/>
    </source>
</evidence>
<dbReference type="PROSITE" id="PS51729">
    <property type="entry name" value="GNAT_YJDJ"/>
    <property type="match status" value="1"/>
</dbReference>
<dbReference type="CDD" id="cd04301">
    <property type="entry name" value="NAT_SF"/>
    <property type="match status" value="1"/>
</dbReference>
<proteinExistence type="predicted"/>
<protein>
    <recommendedName>
        <fullName evidence="1">N-acetyltransferase domain-containing protein</fullName>
    </recommendedName>
</protein>
<reference evidence="3" key="1">
    <citation type="journal article" date="2019" name="Int. J. Syst. Evol. Microbiol.">
        <title>The Global Catalogue of Microorganisms (GCM) 10K type strain sequencing project: providing services to taxonomists for standard genome sequencing and annotation.</title>
        <authorList>
            <consortium name="The Broad Institute Genomics Platform"/>
            <consortium name="The Broad Institute Genome Sequencing Center for Infectious Disease"/>
            <person name="Wu L."/>
            <person name="Ma J."/>
        </authorList>
    </citation>
    <scope>NUCLEOTIDE SEQUENCE [LARGE SCALE GENOMIC DNA]</scope>
    <source>
        <strain evidence="3">CCM 8653</strain>
    </source>
</reference>
<comment type="caution">
    <text evidence="2">The sequence shown here is derived from an EMBL/GenBank/DDBJ whole genome shotgun (WGS) entry which is preliminary data.</text>
</comment>
<dbReference type="Proteomes" id="UP000632535">
    <property type="component" value="Unassembled WGS sequence"/>
</dbReference>
<dbReference type="Gene3D" id="3.40.630.30">
    <property type="match status" value="1"/>
</dbReference>
<organism evidence="2 3">
    <name type="scientific">Isoptericola cucumis</name>
    <dbReference type="NCBI Taxonomy" id="1776856"/>
    <lineage>
        <taxon>Bacteria</taxon>
        <taxon>Bacillati</taxon>
        <taxon>Actinomycetota</taxon>
        <taxon>Actinomycetes</taxon>
        <taxon>Micrococcales</taxon>
        <taxon>Promicromonosporaceae</taxon>
        <taxon>Isoptericola</taxon>
    </lineage>
</organism>
<dbReference type="SUPFAM" id="SSF55729">
    <property type="entry name" value="Acyl-CoA N-acyltransferases (Nat)"/>
    <property type="match status" value="1"/>
</dbReference>
<feature type="domain" description="N-acetyltransferase" evidence="1">
    <location>
        <begin position="14"/>
        <end position="101"/>
    </location>
</feature>
<sequence length="105" mass="11304">MAGMTDNREQITVVDDRENQVFLARLPDGSSAGGAYYRRSGGVVTFTHTEVDPAYEGRGIGSQLAAGALGHVRDAGETFVPLCPFIKAYAERHPEYADLRASSGR</sequence>
<evidence type="ECO:0000313" key="2">
    <source>
        <dbReference type="EMBL" id="GGI11750.1"/>
    </source>
</evidence>